<feature type="domain" description="DUF1918" evidence="2">
    <location>
        <begin position="1"/>
        <end position="57"/>
    </location>
</feature>
<evidence type="ECO:0000313" key="4">
    <source>
        <dbReference type="Proteomes" id="UP001183648"/>
    </source>
</evidence>
<gene>
    <name evidence="3" type="ORF">J2S63_001659</name>
</gene>
<dbReference type="SUPFAM" id="SSF50118">
    <property type="entry name" value="Cell growth inhibitor/plasmid maintenance toxic component"/>
    <property type="match status" value="1"/>
</dbReference>
<feature type="region of interest" description="Disordered" evidence="1">
    <location>
        <begin position="1"/>
        <end position="31"/>
    </location>
</feature>
<accession>A0ABU2BV19</accession>
<dbReference type="EMBL" id="JAVDYG010000001">
    <property type="protein sequence ID" value="MDR7362106.1"/>
    <property type="molecule type" value="Genomic_DNA"/>
</dbReference>
<evidence type="ECO:0000256" key="1">
    <source>
        <dbReference type="SAM" id="MobiDB-lite"/>
    </source>
</evidence>
<dbReference type="Proteomes" id="UP001183648">
    <property type="component" value="Unassembled WGS sequence"/>
</dbReference>
<dbReference type="InterPro" id="IPR015035">
    <property type="entry name" value="DUF1918"/>
</dbReference>
<protein>
    <recommendedName>
        <fullName evidence="2">DUF1918 domain-containing protein</fullName>
    </recommendedName>
</protein>
<dbReference type="Pfam" id="PF08940">
    <property type="entry name" value="DUF1918"/>
    <property type="match status" value="1"/>
</dbReference>
<reference evidence="3 4" key="1">
    <citation type="submission" date="2023-07" db="EMBL/GenBank/DDBJ databases">
        <title>Sequencing the genomes of 1000 actinobacteria strains.</title>
        <authorList>
            <person name="Klenk H.-P."/>
        </authorList>
    </citation>
    <scope>NUCLEOTIDE SEQUENCE [LARGE SCALE GENOMIC DNA]</scope>
    <source>
        <strain evidence="3 4">DSM 19426</strain>
    </source>
</reference>
<organism evidence="3 4">
    <name type="scientific">Nocardioides marmoribigeumensis</name>
    <dbReference type="NCBI Taxonomy" id="433649"/>
    <lineage>
        <taxon>Bacteria</taxon>
        <taxon>Bacillati</taxon>
        <taxon>Actinomycetota</taxon>
        <taxon>Actinomycetes</taxon>
        <taxon>Propionibacteriales</taxon>
        <taxon>Nocardioidaceae</taxon>
        <taxon>Nocardioides</taxon>
    </lineage>
</organism>
<feature type="region of interest" description="Disordered" evidence="1">
    <location>
        <begin position="45"/>
        <end position="64"/>
    </location>
</feature>
<dbReference type="Gene3D" id="2.30.30.440">
    <property type="entry name" value="Domain of unknown function DUF1918"/>
    <property type="match status" value="1"/>
</dbReference>
<comment type="caution">
    <text evidence="3">The sequence shown here is derived from an EMBL/GenBank/DDBJ whole genome shotgun (WGS) entry which is preliminary data.</text>
</comment>
<sequence>MRAQAGDHVVVESRSDHQHRKQGEVIEVRGEDGAPPYVVRWEDGHEGLTYPGPDAHIVPAPRES</sequence>
<proteinExistence type="predicted"/>
<dbReference type="RefSeq" id="WP_310301159.1">
    <property type="nucleotide sequence ID" value="NZ_BAAAPS010000008.1"/>
</dbReference>
<name>A0ABU2BV19_9ACTN</name>
<feature type="compositionally biased region" description="Basic and acidic residues" evidence="1">
    <location>
        <begin position="9"/>
        <end position="31"/>
    </location>
</feature>
<evidence type="ECO:0000259" key="2">
    <source>
        <dbReference type="Pfam" id="PF08940"/>
    </source>
</evidence>
<keyword evidence="4" id="KW-1185">Reference proteome</keyword>
<evidence type="ECO:0000313" key="3">
    <source>
        <dbReference type="EMBL" id="MDR7362106.1"/>
    </source>
</evidence>